<gene>
    <name evidence="6" type="ORF">HGMM_F40G09C11</name>
</gene>
<organism evidence="6">
    <name type="scientific">uncultured Chloroflexota bacterium</name>
    <dbReference type="NCBI Taxonomy" id="166587"/>
    <lineage>
        <taxon>Bacteria</taxon>
        <taxon>Bacillati</taxon>
        <taxon>Chloroflexota</taxon>
        <taxon>environmental samples</taxon>
    </lineage>
</organism>
<accession>H5SK78</accession>
<evidence type="ECO:0000256" key="3">
    <source>
        <dbReference type="ARBA" id="ARBA00022729"/>
    </source>
</evidence>
<dbReference type="AlphaFoldDB" id="H5SK78"/>
<keyword evidence="2" id="KW-0813">Transport</keyword>
<dbReference type="Pfam" id="PF00497">
    <property type="entry name" value="SBP_bac_3"/>
    <property type="match status" value="1"/>
</dbReference>
<dbReference type="InterPro" id="IPR018313">
    <property type="entry name" value="SBP_3_CS"/>
</dbReference>
<sequence length="347" mass="37472">MVETVIVTVEVPATAAPATPAPPAAPAGFGETLKAIKARGKLVCGVNGQLPGFGFIDPQGNWSGFDVDFCRVLAAAVFGDATKVEFRPLNTQERFTALQTGEVDVLIRNTTWTLVRDTDLGLNFTVTTFYDGQGIMVRKDSGFSKLEDLNGATICVQKGTTTELNLADAFSSAGLQYTPATFEDINQTYGAYAEGRCDAVTSDKSQLSSVAKGALSDPENHVVLDVTLSKEPLGPVVRHGDDQWLDIVRWAVFATFFAEEKGITSANVDEIKANTSNPEIKRFLGLEGDLGLKLGLDNNWAYNIIKQVGNYGEIYDRNLGPNTPTYIPRGLNSLYTQGGLLYAPPFR</sequence>
<proteinExistence type="inferred from homology"/>
<keyword evidence="3" id="KW-0732">Signal</keyword>
<evidence type="ECO:0000256" key="4">
    <source>
        <dbReference type="RuleBase" id="RU003744"/>
    </source>
</evidence>
<dbReference type="PANTHER" id="PTHR30085:SF7">
    <property type="entry name" value="AMINO-ACID ABC TRANSPORTER-BINDING PROTEIN YHDW-RELATED"/>
    <property type="match status" value="1"/>
</dbReference>
<dbReference type="PROSITE" id="PS01039">
    <property type="entry name" value="SBP_BACTERIAL_3"/>
    <property type="match status" value="1"/>
</dbReference>
<dbReference type="CDD" id="cd13692">
    <property type="entry name" value="PBP2_BztA"/>
    <property type="match status" value="1"/>
</dbReference>
<dbReference type="Gene3D" id="3.40.190.10">
    <property type="entry name" value="Periplasmic binding protein-like II"/>
    <property type="match status" value="2"/>
</dbReference>
<dbReference type="PANTHER" id="PTHR30085">
    <property type="entry name" value="AMINO ACID ABC TRANSPORTER PERMEASE"/>
    <property type="match status" value="1"/>
</dbReference>
<reference evidence="6" key="1">
    <citation type="journal article" date="2005" name="Environ. Microbiol.">
        <title>Genetic and functional properties of uncultivated thermophilic crenarchaeotes from a subsurface gold mine as revealed by analysis of genome fragments.</title>
        <authorList>
            <person name="Nunoura T."/>
            <person name="Hirayama H."/>
            <person name="Takami H."/>
            <person name="Oida H."/>
            <person name="Nishi S."/>
            <person name="Shimamura S."/>
            <person name="Suzuki Y."/>
            <person name="Inagaki F."/>
            <person name="Takai K."/>
            <person name="Nealson K.H."/>
            <person name="Horikoshi K."/>
        </authorList>
    </citation>
    <scope>NUCLEOTIDE SEQUENCE</scope>
</reference>
<dbReference type="InterPro" id="IPR001638">
    <property type="entry name" value="Solute-binding_3/MltF_N"/>
</dbReference>
<dbReference type="SMART" id="SM00062">
    <property type="entry name" value="PBPb"/>
    <property type="match status" value="1"/>
</dbReference>
<evidence type="ECO:0000256" key="1">
    <source>
        <dbReference type="ARBA" id="ARBA00010333"/>
    </source>
</evidence>
<evidence type="ECO:0000259" key="5">
    <source>
        <dbReference type="SMART" id="SM00062"/>
    </source>
</evidence>
<dbReference type="InterPro" id="IPR051455">
    <property type="entry name" value="Bact_solute-bind_prot3"/>
</dbReference>
<dbReference type="EMBL" id="AP011752">
    <property type="protein sequence ID" value="BAL56564.1"/>
    <property type="molecule type" value="Genomic_DNA"/>
</dbReference>
<name>H5SK78_9CHLR</name>
<comment type="similarity">
    <text evidence="1 4">Belongs to the bacterial solute-binding protein 3 family.</text>
</comment>
<feature type="domain" description="Solute-binding protein family 3/N-terminal" evidence="5">
    <location>
        <begin position="41"/>
        <end position="271"/>
    </location>
</feature>
<dbReference type="GO" id="GO:0006865">
    <property type="term" value="P:amino acid transport"/>
    <property type="evidence" value="ECO:0007669"/>
    <property type="project" value="TreeGrafter"/>
</dbReference>
<dbReference type="SUPFAM" id="SSF53850">
    <property type="entry name" value="Periplasmic binding protein-like II"/>
    <property type="match status" value="1"/>
</dbReference>
<evidence type="ECO:0000313" key="6">
    <source>
        <dbReference type="EMBL" id="BAL56564.1"/>
    </source>
</evidence>
<protein>
    <submittedName>
        <fullName evidence="6">L-amino acid transport system substrate-binding protein</fullName>
    </submittedName>
</protein>
<reference evidence="6" key="2">
    <citation type="journal article" date="2012" name="PLoS ONE">
        <title>A Deeply Branching Thermophilic Bacterium with an Ancient Acetyl-CoA Pathway Dominates a Subsurface Ecosystem.</title>
        <authorList>
            <person name="Takami H."/>
            <person name="Noguchi H."/>
            <person name="Takaki Y."/>
            <person name="Uchiyama I."/>
            <person name="Toyoda A."/>
            <person name="Nishi S."/>
            <person name="Chee G.-J."/>
            <person name="Arai W."/>
            <person name="Nunoura T."/>
            <person name="Itoh T."/>
            <person name="Hattori M."/>
            <person name="Takai K."/>
        </authorList>
    </citation>
    <scope>NUCLEOTIDE SEQUENCE</scope>
</reference>
<evidence type="ECO:0000256" key="2">
    <source>
        <dbReference type="ARBA" id="ARBA00022448"/>
    </source>
</evidence>